<evidence type="ECO:0000313" key="3">
    <source>
        <dbReference type="EMBL" id="PHT43871.1"/>
    </source>
</evidence>
<dbReference type="PANTHER" id="PTHR31672">
    <property type="entry name" value="BNACNNG10540D PROTEIN"/>
    <property type="match status" value="1"/>
</dbReference>
<comment type="caution">
    <text evidence="3">The sequence shown here is derived from an EMBL/GenBank/DDBJ whole genome shotgun (WGS) entry which is preliminary data.</text>
</comment>
<dbReference type="STRING" id="33114.A0A2G2WF61"/>
<dbReference type="CDD" id="cd22157">
    <property type="entry name" value="F-box_AtFBW1-like"/>
    <property type="match status" value="1"/>
</dbReference>
<dbReference type="PROSITE" id="PS50181">
    <property type="entry name" value="FBOX"/>
    <property type="match status" value="1"/>
</dbReference>
<protein>
    <submittedName>
        <fullName evidence="3">F-box protein</fullName>
    </submittedName>
</protein>
<feature type="domain" description="F-box" evidence="2">
    <location>
        <begin position="78"/>
        <end position="119"/>
    </location>
</feature>
<sequence length="176" mass="20150">MLPAEKLNGENNGVKKENSESDEQDNGLINQEDMEKLELEEQTSSETEVFNLSRKHPVSDEASHQHPNQRNPTKLYWPAEILTQILSRLPVKSLLRFKSVLKSWSSLISSPEFTKYHLILSTNNNKVHTNHRIMLRISQPELNLKECPIMEEINLDYHMKNSGTTCVIEGSVNGLI</sequence>
<dbReference type="InterPro" id="IPR001810">
    <property type="entry name" value="F-box_dom"/>
</dbReference>
<dbReference type="PANTHER" id="PTHR31672:SF13">
    <property type="entry name" value="F-BOX PROTEIN CPR30-LIKE"/>
    <property type="match status" value="1"/>
</dbReference>
<dbReference type="InterPro" id="IPR036047">
    <property type="entry name" value="F-box-like_dom_sf"/>
</dbReference>
<dbReference type="Pfam" id="PF00646">
    <property type="entry name" value="F-box"/>
    <property type="match status" value="1"/>
</dbReference>
<dbReference type="SUPFAM" id="SSF81383">
    <property type="entry name" value="F-box domain"/>
    <property type="match status" value="1"/>
</dbReference>
<keyword evidence="4" id="KW-1185">Reference proteome</keyword>
<accession>A0A2G2WF61</accession>
<gene>
    <name evidence="3" type="ORF">CQW23_17896</name>
</gene>
<dbReference type="Gene3D" id="1.20.1280.50">
    <property type="match status" value="1"/>
</dbReference>
<dbReference type="InterPro" id="IPR050796">
    <property type="entry name" value="SCF_F-box_component"/>
</dbReference>
<evidence type="ECO:0000313" key="4">
    <source>
        <dbReference type="Proteomes" id="UP000224567"/>
    </source>
</evidence>
<reference evidence="4" key="2">
    <citation type="journal article" date="2017" name="J. Anim. Genet.">
        <title>Multiple reference genome sequences of hot pepper reveal the massive evolution of plant disease resistance genes by retroduplication.</title>
        <authorList>
            <person name="Kim S."/>
            <person name="Park J."/>
            <person name="Yeom S.-I."/>
            <person name="Kim Y.-M."/>
            <person name="Seo E."/>
            <person name="Kim K.-T."/>
            <person name="Kim M.-S."/>
            <person name="Lee J.M."/>
            <person name="Cheong K."/>
            <person name="Shin H.-S."/>
            <person name="Kim S.-B."/>
            <person name="Han K."/>
            <person name="Lee J."/>
            <person name="Park M."/>
            <person name="Lee H.-A."/>
            <person name="Lee H.-Y."/>
            <person name="Lee Y."/>
            <person name="Oh S."/>
            <person name="Lee J.H."/>
            <person name="Choi E."/>
            <person name="Choi E."/>
            <person name="Lee S.E."/>
            <person name="Jeon J."/>
            <person name="Kim H."/>
            <person name="Choi G."/>
            <person name="Song H."/>
            <person name="Lee J."/>
            <person name="Lee S.-C."/>
            <person name="Kwon J.-K."/>
            <person name="Lee H.-Y."/>
            <person name="Koo N."/>
            <person name="Hong Y."/>
            <person name="Kim R.W."/>
            <person name="Kang W.-H."/>
            <person name="Huh J.H."/>
            <person name="Kang B.-C."/>
            <person name="Yang T.-J."/>
            <person name="Lee Y.-H."/>
            <person name="Bennetzen J.L."/>
            <person name="Choi D."/>
        </authorList>
    </citation>
    <scope>NUCLEOTIDE SEQUENCE [LARGE SCALE GENOMIC DNA]</scope>
    <source>
        <strain evidence="4">cv. PBC81</strain>
    </source>
</reference>
<evidence type="ECO:0000259" key="2">
    <source>
        <dbReference type="PROSITE" id="PS50181"/>
    </source>
</evidence>
<reference evidence="3 4" key="1">
    <citation type="journal article" date="2017" name="Genome Biol.">
        <title>New reference genome sequences of hot pepper reveal the massive evolution of plant disease-resistance genes by retroduplication.</title>
        <authorList>
            <person name="Kim S."/>
            <person name="Park J."/>
            <person name="Yeom S.I."/>
            <person name="Kim Y.M."/>
            <person name="Seo E."/>
            <person name="Kim K.T."/>
            <person name="Kim M.S."/>
            <person name="Lee J.M."/>
            <person name="Cheong K."/>
            <person name="Shin H.S."/>
            <person name="Kim S.B."/>
            <person name="Han K."/>
            <person name="Lee J."/>
            <person name="Park M."/>
            <person name="Lee H.A."/>
            <person name="Lee H.Y."/>
            <person name="Lee Y."/>
            <person name="Oh S."/>
            <person name="Lee J.H."/>
            <person name="Choi E."/>
            <person name="Choi E."/>
            <person name="Lee S.E."/>
            <person name="Jeon J."/>
            <person name="Kim H."/>
            <person name="Choi G."/>
            <person name="Song H."/>
            <person name="Lee J."/>
            <person name="Lee S.C."/>
            <person name="Kwon J.K."/>
            <person name="Lee H.Y."/>
            <person name="Koo N."/>
            <person name="Hong Y."/>
            <person name="Kim R.W."/>
            <person name="Kang W.H."/>
            <person name="Huh J.H."/>
            <person name="Kang B.C."/>
            <person name="Yang T.J."/>
            <person name="Lee Y.H."/>
            <person name="Bennetzen J.L."/>
            <person name="Choi D."/>
        </authorList>
    </citation>
    <scope>NUCLEOTIDE SEQUENCE [LARGE SCALE GENOMIC DNA]</scope>
    <source>
        <strain evidence="4">cv. PBC81</strain>
    </source>
</reference>
<dbReference type="Proteomes" id="UP000224567">
    <property type="component" value="Unassembled WGS sequence"/>
</dbReference>
<dbReference type="OrthoDB" id="591557at2759"/>
<dbReference type="AlphaFoldDB" id="A0A2G2WF61"/>
<proteinExistence type="predicted"/>
<feature type="region of interest" description="Disordered" evidence="1">
    <location>
        <begin position="1"/>
        <end position="72"/>
    </location>
</feature>
<evidence type="ECO:0000256" key="1">
    <source>
        <dbReference type="SAM" id="MobiDB-lite"/>
    </source>
</evidence>
<organism evidence="3 4">
    <name type="scientific">Capsicum baccatum</name>
    <name type="common">Peruvian pepper</name>
    <dbReference type="NCBI Taxonomy" id="33114"/>
    <lineage>
        <taxon>Eukaryota</taxon>
        <taxon>Viridiplantae</taxon>
        <taxon>Streptophyta</taxon>
        <taxon>Embryophyta</taxon>
        <taxon>Tracheophyta</taxon>
        <taxon>Spermatophyta</taxon>
        <taxon>Magnoliopsida</taxon>
        <taxon>eudicotyledons</taxon>
        <taxon>Gunneridae</taxon>
        <taxon>Pentapetalae</taxon>
        <taxon>asterids</taxon>
        <taxon>lamiids</taxon>
        <taxon>Solanales</taxon>
        <taxon>Solanaceae</taxon>
        <taxon>Solanoideae</taxon>
        <taxon>Capsiceae</taxon>
        <taxon>Capsicum</taxon>
    </lineage>
</organism>
<name>A0A2G2WF61_CAPBA</name>
<dbReference type="SMART" id="SM00256">
    <property type="entry name" value="FBOX"/>
    <property type="match status" value="1"/>
</dbReference>
<dbReference type="EMBL" id="MLFT02000007">
    <property type="protein sequence ID" value="PHT43871.1"/>
    <property type="molecule type" value="Genomic_DNA"/>
</dbReference>